<dbReference type="EMBL" id="KX181861">
    <property type="protein sequence ID" value="ANW08032.1"/>
    <property type="molecule type" value="Genomic_DNA"/>
</dbReference>
<accession>A0A1B1UY75</accession>
<protein>
    <submittedName>
        <fullName evidence="1">Uncharacterized protein</fullName>
    </submittedName>
</protein>
<evidence type="ECO:0000313" key="1">
    <source>
        <dbReference type="EMBL" id="ANW08032.1"/>
    </source>
</evidence>
<dbReference type="AlphaFoldDB" id="A0A1B1UY75"/>
<reference evidence="1" key="1">
    <citation type="submission" date="2016-05" db="EMBL/GenBank/DDBJ databases">
        <title>Clue for the horizontal gene transfer of serine-aspartate repeat gene from a novel composite staphylococcal cassette chromosome of Staphylococcus haemolyticus.</title>
        <authorList>
            <person name="Wu Z."/>
            <person name="Xue H."/>
            <person name="Zhao X."/>
        </authorList>
    </citation>
    <scope>NUCLEOTIDE SEQUENCE</scope>
    <source>
        <strain evidence="1">BC05211</strain>
    </source>
</reference>
<sequence>MIKNKWKIELWFQKFNYFIHKISNEFVPERITFNEYNLIKGQSLPNETVYISYFVNQPDQIIEQHTVKSDSNGIFTDNVPNIYKSEIFKNDKLSFFIDSQSKIDIDDISQEIIEEGSSVLQFLDLKTIESYFNDFLITISDKTAFAKQTAENVKRQIMGEINLKKWDIQIKMNKNKDKLNSSSEFNKLKNEIIKNHQDVTAESYNDILISDFLAKYLVYKEKQDSYIKKDISNLNKSNYFKKLISNGLIKERKSDSQYFDIANSIKPSTHKNDSLEQSDNIDQFRQAAIGVSLYLYDKNDPYFKFIRSIANESLRRKTITVDDVIQSKERIDKFMEIENLISNNELYYKTTIEDTFHFTLFTAISDLLDDLIQTVSTIMQKATEQDILVSLHIISNLKQDLKSWIEKYDQKSQHIENLINGYARNSNLKSVIAETIQMNRKLTSTIESELLSTLADYDISTFYNRYGLTSNPNDFRDTLMTQLISKFYESRFKNSKKHRNIYF</sequence>
<proteinExistence type="predicted"/>
<dbReference type="RefSeq" id="WP_076689877.1">
    <property type="nucleotide sequence ID" value="NZ_CP090475.1"/>
</dbReference>
<organism evidence="1">
    <name type="scientific">Staphylococcus haemolyticus</name>
    <dbReference type="NCBI Taxonomy" id="1283"/>
    <lineage>
        <taxon>Bacteria</taxon>
        <taxon>Bacillati</taxon>
        <taxon>Bacillota</taxon>
        <taxon>Bacilli</taxon>
        <taxon>Bacillales</taxon>
        <taxon>Staphylococcaceae</taxon>
        <taxon>Staphylococcus</taxon>
    </lineage>
</organism>
<name>A0A1B1UY75_STAHA</name>